<accession>A0ABX5V7L6</accession>
<organism evidence="3 4">
    <name type="scientific">Caminibacter mediatlanticus TB-2</name>
    <dbReference type="NCBI Taxonomy" id="391592"/>
    <lineage>
        <taxon>Bacteria</taxon>
        <taxon>Pseudomonadati</taxon>
        <taxon>Campylobacterota</taxon>
        <taxon>Epsilonproteobacteria</taxon>
        <taxon>Nautiliales</taxon>
        <taxon>Nautiliaceae</taxon>
        <taxon>Caminibacter</taxon>
    </lineage>
</organism>
<feature type="transmembrane region" description="Helical" evidence="2">
    <location>
        <begin position="20"/>
        <end position="39"/>
    </location>
</feature>
<protein>
    <submittedName>
        <fullName evidence="3">Uncharacterized protein</fullName>
    </submittedName>
</protein>
<name>A0ABX5V7L6_9BACT</name>
<keyword evidence="2" id="KW-1133">Transmembrane helix</keyword>
<keyword evidence="2" id="KW-0812">Transmembrane</keyword>
<evidence type="ECO:0000256" key="2">
    <source>
        <dbReference type="SAM" id="Phobius"/>
    </source>
</evidence>
<sequence>MKLFDRIDEYFYSKSKKEFIYTILLFIILVAFIIYYFIYPIAQQYNKKQESQFHSLTTKLNNLKITNNVLQARINLLNKKIKQQTLELATLSKKKMFYNELANLLDFAEFDQYKWAKLVKDTVNDAKAKGMLVTNVENKIYDVNIINNNKQTNKLPKIIKRMDIGIELEGKYKNFIYYLYNYENRKELIRVKEMKITSPSTFYVKFSVYGYDR</sequence>
<proteinExistence type="predicted"/>
<feature type="coiled-coil region" evidence="1">
    <location>
        <begin position="60"/>
        <end position="94"/>
    </location>
</feature>
<gene>
    <name evidence="3" type="ORF">FE773_03505</name>
</gene>
<evidence type="ECO:0000256" key="1">
    <source>
        <dbReference type="SAM" id="Coils"/>
    </source>
</evidence>
<evidence type="ECO:0000313" key="3">
    <source>
        <dbReference type="EMBL" id="QCT94277.1"/>
    </source>
</evidence>
<keyword evidence="2" id="KW-0472">Membrane</keyword>
<evidence type="ECO:0000313" key="4">
    <source>
        <dbReference type="Proteomes" id="UP000306825"/>
    </source>
</evidence>
<keyword evidence="4" id="KW-1185">Reference proteome</keyword>
<keyword evidence="1" id="KW-0175">Coiled coil</keyword>
<dbReference type="EMBL" id="CP040463">
    <property type="protein sequence ID" value="QCT94277.1"/>
    <property type="molecule type" value="Genomic_DNA"/>
</dbReference>
<dbReference type="Proteomes" id="UP000306825">
    <property type="component" value="Chromosome"/>
</dbReference>
<reference evidence="3 4" key="1">
    <citation type="submission" date="2019-05" db="EMBL/GenBank/DDBJ databases">
        <title>A comparative analysis of the Nautiliaceae.</title>
        <authorList>
            <person name="Grosche A."/>
            <person name="Smedile F."/>
            <person name="Vetriani C."/>
        </authorList>
    </citation>
    <scope>NUCLEOTIDE SEQUENCE [LARGE SCALE GENOMIC DNA]</scope>
    <source>
        <strain evidence="3 4">TB-2</strain>
    </source>
</reference>